<organism evidence="1 2">
    <name type="scientific">Puccinia sorghi</name>
    <dbReference type="NCBI Taxonomy" id="27349"/>
    <lineage>
        <taxon>Eukaryota</taxon>
        <taxon>Fungi</taxon>
        <taxon>Dikarya</taxon>
        <taxon>Basidiomycota</taxon>
        <taxon>Pucciniomycotina</taxon>
        <taxon>Pucciniomycetes</taxon>
        <taxon>Pucciniales</taxon>
        <taxon>Pucciniaceae</taxon>
        <taxon>Puccinia</taxon>
    </lineage>
</organism>
<comment type="caution">
    <text evidence="1">The sequence shown here is derived from an EMBL/GenBank/DDBJ whole genome shotgun (WGS) entry which is preliminary data.</text>
</comment>
<accession>A0A0L6VRE5</accession>
<sequence length="181" mass="20891">MSRKPWRHVNRGVDLTEDARIEKYQRGLNFKIVKQAMSISVEYMQTKSLAEKMRFALLAAQQLDQLALHQSDYSVPGRNQGSAPIYHHPNFQPRDPNAMDIDAFSTHNKPIFDQIRAICRERRLCFRCLQPLTPPDHTGSVNCPNPRMTTEQRNFGSSCILPRVRRFKSDSTLKNDECSCL</sequence>
<proteinExistence type="predicted"/>
<reference evidence="1 2" key="1">
    <citation type="submission" date="2015-08" db="EMBL/GenBank/DDBJ databases">
        <title>Next Generation Sequencing and Analysis of the Genome of Puccinia sorghi L Schw, the Causal Agent of Maize Common Rust.</title>
        <authorList>
            <person name="Rochi L."/>
            <person name="Burguener G."/>
            <person name="Darino M."/>
            <person name="Turjanski A."/>
            <person name="Kreff E."/>
            <person name="Dieguez M.J."/>
            <person name="Sacco F."/>
        </authorList>
    </citation>
    <scope>NUCLEOTIDE SEQUENCE [LARGE SCALE GENOMIC DNA]</scope>
    <source>
        <strain evidence="1 2">RO10H11247</strain>
    </source>
</reference>
<dbReference type="Proteomes" id="UP000037035">
    <property type="component" value="Unassembled WGS sequence"/>
</dbReference>
<dbReference type="OrthoDB" id="2273864at2759"/>
<dbReference type="VEuPathDB" id="FungiDB:VP01_1166g2"/>
<dbReference type="EMBL" id="LAVV01001854">
    <property type="protein sequence ID" value="KNZ63264.1"/>
    <property type="molecule type" value="Genomic_DNA"/>
</dbReference>
<dbReference type="AlphaFoldDB" id="A0A0L6VRE5"/>
<gene>
    <name evidence="1" type="ORF">VP01_1166g2</name>
</gene>
<protein>
    <submittedName>
        <fullName evidence="1">Uncharacterized protein</fullName>
    </submittedName>
</protein>
<name>A0A0L6VRE5_9BASI</name>
<evidence type="ECO:0000313" key="2">
    <source>
        <dbReference type="Proteomes" id="UP000037035"/>
    </source>
</evidence>
<evidence type="ECO:0000313" key="1">
    <source>
        <dbReference type="EMBL" id="KNZ63264.1"/>
    </source>
</evidence>
<keyword evidence="2" id="KW-1185">Reference proteome</keyword>